<organism evidence="2 3">
    <name type="scientific">Microthlaspi erraticum</name>
    <dbReference type="NCBI Taxonomy" id="1685480"/>
    <lineage>
        <taxon>Eukaryota</taxon>
        <taxon>Viridiplantae</taxon>
        <taxon>Streptophyta</taxon>
        <taxon>Embryophyta</taxon>
        <taxon>Tracheophyta</taxon>
        <taxon>Spermatophyta</taxon>
        <taxon>Magnoliopsida</taxon>
        <taxon>eudicotyledons</taxon>
        <taxon>Gunneridae</taxon>
        <taxon>Pentapetalae</taxon>
        <taxon>rosids</taxon>
        <taxon>malvids</taxon>
        <taxon>Brassicales</taxon>
        <taxon>Brassicaceae</taxon>
        <taxon>Coluteocarpeae</taxon>
        <taxon>Microthlaspi</taxon>
    </lineage>
</organism>
<evidence type="ECO:0000313" key="2">
    <source>
        <dbReference type="EMBL" id="CAA7040401.1"/>
    </source>
</evidence>
<sequence length="124" mass="13975">MVLLDEKGDRIHASVDKDCVGEFKNKLVEGRSVVLDTFKVGPYQSAIRTSRCSFKIRFYATTGVSPCSDFPGHVPEKYMLNFQDILSGNLDRSYLIDVMGQIVRMGNVEEVTAQRKALRDLDLI</sequence>
<dbReference type="PANTHER" id="PTHR47165:SF4">
    <property type="entry name" value="OS03G0429900 PROTEIN"/>
    <property type="match status" value="1"/>
</dbReference>
<dbReference type="SUPFAM" id="SSF50249">
    <property type="entry name" value="Nucleic acid-binding proteins"/>
    <property type="match status" value="1"/>
</dbReference>
<feature type="domain" description="Replication protein A 70 kDa DNA-binding subunit B/D first OB fold" evidence="1">
    <location>
        <begin position="1"/>
        <end position="67"/>
    </location>
</feature>
<keyword evidence="3" id="KW-1185">Reference proteome</keyword>
<dbReference type="CDD" id="cd04480">
    <property type="entry name" value="RPA1_DBD_A_like"/>
    <property type="match status" value="1"/>
</dbReference>
<proteinExistence type="predicted"/>
<evidence type="ECO:0000259" key="1">
    <source>
        <dbReference type="Pfam" id="PF02721"/>
    </source>
</evidence>
<accession>A0A6D2JUT5</accession>
<name>A0A6D2JUT5_9BRAS</name>
<reference evidence="2" key="1">
    <citation type="submission" date="2020-01" db="EMBL/GenBank/DDBJ databases">
        <authorList>
            <person name="Mishra B."/>
        </authorList>
    </citation>
    <scope>NUCLEOTIDE SEQUENCE [LARGE SCALE GENOMIC DNA]</scope>
</reference>
<dbReference type="Pfam" id="PF02721">
    <property type="entry name" value="DUF223"/>
    <property type="match status" value="1"/>
</dbReference>
<dbReference type="InterPro" id="IPR003871">
    <property type="entry name" value="RFA1B/D_OB_1st"/>
</dbReference>
<dbReference type="EMBL" id="CACVBM020001229">
    <property type="protein sequence ID" value="CAA7040401.1"/>
    <property type="molecule type" value="Genomic_DNA"/>
</dbReference>
<protein>
    <recommendedName>
        <fullName evidence="1">Replication protein A 70 kDa DNA-binding subunit B/D first OB fold domain-containing protein</fullName>
    </recommendedName>
</protein>
<dbReference type="AlphaFoldDB" id="A0A6D2JUT5"/>
<dbReference type="PANTHER" id="PTHR47165">
    <property type="entry name" value="OS03G0429900 PROTEIN"/>
    <property type="match status" value="1"/>
</dbReference>
<evidence type="ECO:0000313" key="3">
    <source>
        <dbReference type="Proteomes" id="UP000467841"/>
    </source>
</evidence>
<dbReference type="Gene3D" id="2.40.50.140">
    <property type="entry name" value="Nucleic acid-binding proteins"/>
    <property type="match status" value="1"/>
</dbReference>
<dbReference type="InterPro" id="IPR012340">
    <property type="entry name" value="NA-bd_OB-fold"/>
</dbReference>
<dbReference type="Proteomes" id="UP000467841">
    <property type="component" value="Unassembled WGS sequence"/>
</dbReference>
<comment type="caution">
    <text evidence="2">The sequence shown here is derived from an EMBL/GenBank/DDBJ whole genome shotgun (WGS) entry which is preliminary data.</text>
</comment>
<dbReference type="OrthoDB" id="1750684at2759"/>
<gene>
    <name evidence="2" type="ORF">MERR_LOCUS27636</name>
</gene>